<evidence type="ECO:0000313" key="10">
    <source>
        <dbReference type="EMBL" id="KIW07522.1"/>
    </source>
</evidence>
<dbReference type="Proteomes" id="UP000053259">
    <property type="component" value="Unassembled WGS sequence"/>
</dbReference>
<comment type="subcellular location">
    <subcellularLocation>
        <location evidence="1">Nucleus</location>
    </subcellularLocation>
</comment>
<dbReference type="GO" id="GO:0003723">
    <property type="term" value="F:RNA binding"/>
    <property type="evidence" value="ECO:0007669"/>
    <property type="project" value="InterPro"/>
</dbReference>
<dbReference type="EMBL" id="KN847532">
    <property type="protein sequence ID" value="KIW07522.1"/>
    <property type="molecule type" value="Genomic_DNA"/>
</dbReference>
<dbReference type="GeneID" id="27309458"/>
<dbReference type="PANTHER" id="PTHR15316">
    <property type="entry name" value="SPLICEOSOME ASSOCIATED PROTEIN 114/SWAP SPLICING FACTOR-RELATED"/>
    <property type="match status" value="1"/>
</dbReference>
<dbReference type="Gene3D" id="1.10.10.790">
    <property type="entry name" value="Surp module"/>
    <property type="match status" value="2"/>
</dbReference>
<dbReference type="InterPro" id="IPR022030">
    <property type="entry name" value="SF3A1_dom"/>
</dbReference>
<evidence type="ECO:0000256" key="5">
    <source>
        <dbReference type="ARBA" id="ARBA00023187"/>
    </source>
</evidence>
<dbReference type="InterPro" id="IPR035967">
    <property type="entry name" value="SWAP/Surp_sf"/>
</dbReference>
<accession>A0A0D1Z3L3</accession>
<feature type="coiled-coil region" evidence="7">
    <location>
        <begin position="195"/>
        <end position="239"/>
    </location>
</feature>
<dbReference type="GO" id="GO:0005686">
    <property type="term" value="C:U2 snRNP"/>
    <property type="evidence" value="ECO:0007669"/>
    <property type="project" value="TreeGrafter"/>
</dbReference>
<dbReference type="SUPFAM" id="SSF109905">
    <property type="entry name" value="Surp module (SWAP domain)"/>
    <property type="match status" value="2"/>
</dbReference>
<evidence type="ECO:0000256" key="2">
    <source>
        <dbReference type="ARBA" id="ARBA00022664"/>
    </source>
</evidence>
<dbReference type="FunFam" id="1.10.10.790:FF:000002">
    <property type="entry name" value="Splicing factor 3A subunit 1"/>
    <property type="match status" value="1"/>
</dbReference>
<keyword evidence="3" id="KW-0747">Spliceosome</keyword>
<evidence type="ECO:0000313" key="11">
    <source>
        <dbReference type="Proteomes" id="UP000053259"/>
    </source>
</evidence>
<dbReference type="GO" id="GO:0000381">
    <property type="term" value="P:regulation of alternative mRNA splicing, via spliceosome"/>
    <property type="evidence" value="ECO:0007669"/>
    <property type="project" value="TreeGrafter"/>
</dbReference>
<evidence type="ECO:0000256" key="4">
    <source>
        <dbReference type="ARBA" id="ARBA00022737"/>
    </source>
</evidence>
<evidence type="ECO:0000256" key="3">
    <source>
        <dbReference type="ARBA" id="ARBA00022728"/>
    </source>
</evidence>
<dbReference type="OrthoDB" id="447637at2759"/>
<organism evidence="10 11">
    <name type="scientific">Verruconis gallopava</name>
    <dbReference type="NCBI Taxonomy" id="253628"/>
    <lineage>
        <taxon>Eukaryota</taxon>
        <taxon>Fungi</taxon>
        <taxon>Dikarya</taxon>
        <taxon>Ascomycota</taxon>
        <taxon>Pezizomycotina</taxon>
        <taxon>Dothideomycetes</taxon>
        <taxon>Pleosporomycetidae</taxon>
        <taxon>Venturiales</taxon>
        <taxon>Sympoventuriaceae</taxon>
        <taxon>Verruconis</taxon>
    </lineage>
</organism>
<dbReference type="FunFam" id="1.10.10.790:FF:000001">
    <property type="entry name" value="Splicing factor 3a, subunit 1"/>
    <property type="match status" value="1"/>
</dbReference>
<dbReference type="Pfam" id="PF12230">
    <property type="entry name" value="PRP21_like_P"/>
    <property type="match status" value="1"/>
</dbReference>
<dbReference type="GO" id="GO:0071004">
    <property type="term" value="C:U2-type prespliceosome"/>
    <property type="evidence" value="ECO:0007669"/>
    <property type="project" value="TreeGrafter"/>
</dbReference>
<dbReference type="HOGENOM" id="CLU_013259_3_1_1"/>
<evidence type="ECO:0000256" key="1">
    <source>
        <dbReference type="ARBA" id="ARBA00004123"/>
    </source>
</evidence>
<dbReference type="InterPro" id="IPR045146">
    <property type="entry name" value="SF3A1"/>
</dbReference>
<dbReference type="InParanoid" id="A0A0D1Z3L3"/>
<gene>
    <name evidence="10" type="ORF">PV09_01485</name>
</gene>
<evidence type="ECO:0000259" key="9">
    <source>
        <dbReference type="PROSITE" id="PS50128"/>
    </source>
</evidence>
<feature type="domain" description="SURP motif" evidence="9">
    <location>
        <begin position="31"/>
        <end position="73"/>
    </location>
</feature>
<dbReference type="RefSeq" id="XP_016217391.1">
    <property type="nucleotide sequence ID" value="XM_016354379.1"/>
</dbReference>
<evidence type="ECO:0000256" key="8">
    <source>
        <dbReference type="SAM" id="MobiDB-lite"/>
    </source>
</evidence>
<dbReference type="SMART" id="SM00648">
    <property type="entry name" value="SWAP"/>
    <property type="match status" value="2"/>
</dbReference>
<keyword evidence="4" id="KW-0677">Repeat</keyword>
<dbReference type="AlphaFoldDB" id="A0A0D1Z3L3"/>
<keyword evidence="2" id="KW-0507">mRNA processing</keyword>
<name>A0A0D1Z3L3_9PEZI</name>
<evidence type="ECO:0000256" key="6">
    <source>
        <dbReference type="ARBA" id="ARBA00023242"/>
    </source>
</evidence>
<feature type="domain" description="SURP motif" evidence="9">
    <location>
        <begin position="127"/>
        <end position="169"/>
    </location>
</feature>
<reference evidence="10 11" key="1">
    <citation type="submission" date="2015-01" db="EMBL/GenBank/DDBJ databases">
        <title>The Genome Sequence of Ochroconis gallopava CBS43764.</title>
        <authorList>
            <consortium name="The Broad Institute Genomics Platform"/>
            <person name="Cuomo C."/>
            <person name="de Hoog S."/>
            <person name="Gorbushina A."/>
            <person name="Stielow B."/>
            <person name="Teixiera M."/>
            <person name="Abouelleil A."/>
            <person name="Chapman S.B."/>
            <person name="Priest M."/>
            <person name="Young S.K."/>
            <person name="Wortman J."/>
            <person name="Nusbaum C."/>
            <person name="Birren B."/>
        </authorList>
    </citation>
    <scope>NUCLEOTIDE SEQUENCE [LARGE SCALE GENOMIC DNA]</scope>
    <source>
        <strain evidence="10 11">CBS 43764</strain>
    </source>
</reference>
<proteinExistence type="predicted"/>
<protein>
    <recommendedName>
        <fullName evidence="9">SURP motif domain-containing protein</fullName>
    </recommendedName>
</protein>
<dbReference type="VEuPathDB" id="FungiDB:PV09_01485"/>
<dbReference type="Pfam" id="PF01805">
    <property type="entry name" value="Surp"/>
    <property type="match status" value="2"/>
</dbReference>
<keyword evidence="6" id="KW-0539">Nucleus</keyword>
<keyword evidence="5" id="KW-0508">mRNA splicing</keyword>
<dbReference type="STRING" id="253628.A0A0D1Z3L3"/>
<keyword evidence="7" id="KW-0175">Coiled coil</keyword>
<sequence>MAQDEVSESTMETISKVPAGVILPPRELRAAIEKVAGFVARNGAAFEQRMRNDTANATKLAFIFEDDPYYSYYQWRREECKAGRGTDVAAGRVGEGVPRSKPKGPEPPPEFLFSARMPTINAQDLEIVKLTALYVAKNGRNWMTSLSQREAGNFQFDFLRPQHSLNQFFNRLVDQYQLLLSFTTEEGSKAEKSRIAELEKIVNDKYSVLERARKRAEWVKHQENQRVKKQEQEEAERREYASIDWDDFQIIGEIFFTEADETYDLPAPTSLNDLQSASLEQRGKVSRQLIEEAMPTEDMSQWNQQTYPAPAPPVQPIQPVPPVSMPYGPTPPAQPAFSPPPAVPQVPVTDEASRSASPAVSAPKRIVQNAAPRAAARRGRVQMATCPNCKQQIPYDELEQHMKIELLDPRWREQKAKEAQRAATTNISTVDVANNLKRLASQRTDVFDPVTGQNISAEEEERRKRAAVQQTDYNTLATHAGQGMSVEEQIKLIHQKAAQGQ</sequence>
<dbReference type="GO" id="GO:0045292">
    <property type="term" value="P:mRNA cis splicing, via spliceosome"/>
    <property type="evidence" value="ECO:0007669"/>
    <property type="project" value="InterPro"/>
</dbReference>
<feature type="region of interest" description="Disordered" evidence="8">
    <location>
        <begin position="327"/>
        <end position="348"/>
    </location>
</feature>
<dbReference type="FunCoup" id="A0A0D1Z3L3">
    <property type="interactions" value="151"/>
</dbReference>
<keyword evidence="11" id="KW-1185">Reference proteome</keyword>
<dbReference type="InterPro" id="IPR000061">
    <property type="entry name" value="Surp"/>
</dbReference>
<dbReference type="PROSITE" id="PS50128">
    <property type="entry name" value="SURP"/>
    <property type="match status" value="2"/>
</dbReference>
<dbReference type="GO" id="GO:0071013">
    <property type="term" value="C:catalytic step 2 spliceosome"/>
    <property type="evidence" value="ECO:0007669"/>
    <property type="project" value="TreeGrafter"/>
</dbReference>
<dbReference type="PANTHER" id="PTHR15316:SF1">
    <property type="entry name" value="SPLICING FACTOR 3A SUBUNIT 1"/>
    <property type="match status" value="1"/>
</dbReference>
<evidence type="ECO:0000256" key="7">
    <source>
        <dbReference type="SAM" id="Coils"/>
    </source>
</evidence>
<feature type="compositionally biased region" description="Pro residues" evidence="8">
    <location>
        <begin position="327"/>
        <end position="344"/>
    </location>
</feature>